<reference evidence="2" key="1">
    <citation type="submission" date="2018-02" db="EMBL/GenBank/DDBJ databases">
        <authorList>
            <person name="Hausmann B."/>
        </authorList>
    </citation>
    <scope>NUCLEOTIDE SEQUENCE [LARGE SCALE GENOMIC DNA]</scope>
    <source>
        <strain evidence="2">Peat soil MAG SbF1</strain>
    </source>
</reference>
<proteinExistence type="predicted"/>
<dbReference type="AlphaFoldDB" id="A0A2U3LL63"/>
<dbReference type="Proteomes" id="UP000238916">
    <property type="component" value="Unassembled WGS sequence"/>
</dbReference>
<evidence type="ECO:0000313" key="2">
    <source>
        <dbReference type="Proteomes" id="UP000238916"/>
    </source>
</evidence>
<protein>
    <submittedName>
        <fullName evidence="1">Uncharacterized protein</fullName>
    </submittedName>
</protein>
<dbReference type="EMBL" id="OMOF01000545">
    <property type="protein sequence ID" value="SPF52590.1"/>
    <property type="molecule type" value="Genomic_DNA"/>
</dbReference>
<sequence>MALFRIIVALSWFLGNRHLVVIFVDKTGYEIIICCRSAYDMLCCYKTGTTYIIPKIKLST</sequence>
<name>A0A2U3LL63_9FIRM</name>
<organism evidence="1 2">
    <name type="scientific">Candidatus Desulfosporosinus infrequens</name>
    <dbReference type="NCBI Taxonomy" id="2043169"/>
    <lineage>
        <taxon>Bacteria</taxon>
        <taxon>Bacillati</taxon>
        <taxon>Bacillota</taxon>
        <taxon>Clostridia</taxon>
        <taxon>Eubacteriales</taxon>
        <taxon>Desulfitobacteriaceae</taxon>
        <taxon>Desulfosporosinus</taxon>
    </lineage>
</organism>
<gene>
    <name evidence="1" type="ORF">SBF1_590007</name>
</gene>
<evidence type="ECO:0000313" key="1">
    <source>
        <dbReference type="EMBL" id="SPF52590.1"/>
    </source>
</evidence>
<accession>A0A2U3LL63</accession>